<evidence type="ECO:0000313" key="1">
    <source>
        <dbReference type="EMBL" id="PIA52000.1"/>
    </source>
</evidence>
<protein>
    <submittedName>
        <fullName evidence="1">Uncharacterized protein</fullName>
    </submittedName>
</protein>
<dbReference type="InParanoid" id="A0A2G5E8C9"/>
<dbReference type="EMBL" id="KZ305027">
    <property type="protein sequence ID" value="PIA52000.1"/>
    <property type="molecule type" value="Genomic_DNA"/>
</dbReference>
<dbReference type="AlphaFoldDB" id="A0A2G5E8C9"/>
<keyword evidence="2" id="KW-1185">Reference proteome</keyword>
<accession>A0A2G5E8C9</accession>
<organism evidence="1 2">
    <name type="scientific">Aquilegia coerulea</name>
    <name type="common">Rocky mountain columbine</name>
    <dbReference type="NCBI Taxonomy" id="218851"/>
    <lineage>
        <taxon>Eukaryota</taxon>
        <taxon>Viridiplantae</taxon>
        <taxon>Streptophyta</taxon>
        <taxon>Embryophyta</taxon>
        <taxon>Tracheophyta</taxon>
        <taxon>Spermatophyta</taxon>
        <taxon>Magnoliopsida</taxon>
        <taxon>Ranunculales</taxon>
        <taxon>Ranunculaceae</taxon>
        <taxon>Thalictroideae</taxon>
        <taxon>Aquilegia</taxon>
    </lineage>
</organism>
<sequence>MHKSLQGTKASRNSLVFLHLVLKKMRIHITICIQLQGFSLWLIAGTGEVKGCNVEAQTLHLIVSEQHRNLLKDYYIWSGPDL</sequence>
<name>A0A2G5E8C9_AQUCA</name>
<dbReference type="Proteomes" id="UP000230069">
    <property type="component" value="Unassembled WGS sequence"/>
</dbReference>
<proteinExistence type="predicted"/>
<gene>
    <name evidence="1" type="ORF">AQUCO_01000109v1</name>
</gene>
<reference evidence="1 2" key="1">
    <citation type="submission" date="2017-09" db="EMBL/GenBank/DDBJ databases">
        <title>WGS assembly of Aquilegia coerulea Goldsmith.</title>
        <authorList>
            <person name="Hodges S."/>
            <person name="Kramer E."/>
            <person name="Nordborg M."/>
            <person name="Tomkins J."/>
            <person name="Borevitz J."/>
            <person name="Derieg N."/>
            <person name="Yan J."/>
            <person name="Mihaltcheva S."/>
            <person name="Hayes R.D."/>
            <person name="Rokhsar D."/>
        </authorList>
    </citation>
    <scope>NUCLEOTIDE SEQUENCE [LARGE SCALE GENOMIC DNA]</scope>
    <source>
        <strain evidence="2">cv. Goldsmith</strain>
    </source>
</reference>
<evidence type="ECO:0000313" key="2">
    <source>
        <dbReference type="Proteomes" id="UP000230069"/>
    </source>
</evidence>